<evidence type="ECO:0000313" key="1">
    <source>
        <dbReference type="EMBL" id="KPH73797.1"/>
    </source>
</evidence>
<name>A0ABR5MHZ6_9BACI</name>
<protein>
    <recommendedName>
        <fullName evidence="3">DUF3993 domain-containing protein</fullName>
    </recommendedName>
</protein>
<reference evidence="1 2" key="1">
    <citation type="submission" date="2015-07" db="EMBL/GenBank/DDBJ databases">
        <title>High-quality draft genome sequence of Oceanobacillus caeni HM6, a bacillus isolated from a human feces.</title>
        <authorList>
            <person name="Kumar J."/>
            <person name="Verma M.K."/>
            <person name="Pandey R."/>
            <person name="Bhambi M."/>
            <person name="Chauhan N."/>
        </authorList>
    </citation>
    <scope>NUCLEOTIDE SEQUENCE [LARGE SCALE GENOMIC DNA]</scope>
    <source>
        <strain evidence="1 2">HM6</strain>
    </source>
</reference>
<organism evidence="1 2">
    <name type="scientific">Oceanobacillus caeni</name>
    <dbReference type="NCBI Taxonomy" id="405946"/>
    <lineage>
        <taxon>Bacteria</taxon>
        <taxon>Bacillati</taxon>
        <taxon>Bacillota</taxon>
        <taxon>Bacilli</taxon>
        <taxon>Bacillales</taxon>
        <taxon>Bacillaceae</taxon>
        <taxon>Oceanobacillus</taxon>
    </lineage>
</organism>
<keyword evidence="2" id="KW-1185">Reference proteome</keyword>
<accession>A0ABR5MHZ6</accession>
<gene>
    <name evidence="1" type="ORF">AFL42_11680</name>
</gene>
<sequence length="179" mass="20725">MKKIAIFIGVLITGIIVLLLSITNESILPVSAEGQQFTLSSEYMETEDEIENKQLTHENIVFLTNEFMDILVQPTDINGRVIDFHSKEELLKGFERITTKEVAMPYVDFYYKEKGDGLYIVPTETPPWFVAKNEYKIDQINETKVILTQKNQVDLYGDYTIEIEFTYNGVWKISSITHR</sequence>
<dbReference type="EMBL" id="LGTK01000041">
    <property type="protein sequence ID" value="KPH73797.1"/>
    <property type="molecule type" value="Genomic_DNA"/>
</dbReference>
<proteinExistence type="predicted"/>
<dbReference type="RefSeq" id="WP_060668736.1">
    <property type="nucleotide sequence ID" value="NZ_LGTK01000041.1"/>
</dbReference>
<evidence type="ECO:0000313" key="2">
    <source>
        <dbReference type="Proteomes" id="UP000037854"/>
    </source>
</evidence>
<evidence type="ECO:0008006" key="3">
    <source>
        <dbReference type="Google" id="ProtNLM"/>
    </source>
</evidence>
<dbReference type="Proteomes" id="UP000037854">
    <property type="component" value="Unassembled WGS sequence"/>
</dbReference>
<comment type="caution">
    <text evidence="1">The sequence shown here is derived from an EMBL/GenBank/DDBJ whole genome shotgun (WGS) entry which is preliminary data.</text>
</comment>